<name>A0ABR3GAX7_9PEZI</name>
<gene>
    <name evidence="2" type="ORF">Q9L58_008394</name>
</gene>
<organism evidence="2 3">
    <name type="scientific">Discina gigas</name>
    <dbReference type="NCBI Taxonomy" id="1032678"/>
    <lineage>
        <taxon>Eukaryota</taxon>
        <taxon>Fungi</taxon>
        <taxon>Dikarya</taxon>
        <taxon>Ascomycota</taxon>
        <taxon>Pezizomycotina</taxon>
        <taxon>Pezizomycetes</taxon>
        <taxon>Pezizales</taxon>
        <taxon>Discinaceae</taxon>
        <taxon>Discina</taxon>
    </lineage>
</organism>
<dbReference type="PANTHER" id="PTHR37542:SF3">
    <property type="entry name" value="PRION-INHIBITION AND PROPAGATION HELO DOMAIN-CONTAINING PROTEIN"/>
    <property type="match status" value="1"/>
</dbReference>
<evidence type="ECO:0000313" key="3">
    <source>
        <dbReference type="Proteomes" id="UP001447188"/>
    </source>
</evidence>
<feature type="compositionally biased region" description="Acidic residues" evidence="1">
    <location>
        <begin position="705"/>
        <end position="717"/>
    </location>
</feature>
<feature type="region of interest" description="Disordered" evidence="1">
    <location>
        <begin position="437"/>
        <end position="460"/>
    </location>
</feature>
<evidence type="ECO:0008006" key="4">
    <source>
        <dbReference type="Google" id="ProtNLM"/>
    </source>
</evidence>
<evidence type="ECO:0000256" key="1">
    <source>
        <dbReference type="SAM" id="MobiDB-lite"/>
    </source>
</evidence>
<keyword evidence="3" id="KW-1185">Reference proteome</keyword>
<feature type="region of interest" description="Disordered" evidence="1">
    <location>
        <begin position="668"/>
        <end position="717"/>
    </location>
</feature>
<feature type="compositionally biased region" description="Polar residues" evidence="1">
    <location>
        <begin position="408"/>
        <end position="419"/>
    </location>
</feature>
<feature type="region of interest" description="Disordered" evidence="1">
    <location>
        <begin position="393"/>
        <end position="420"/>
    </location>
</feature>
<accession>A0ABR3GAX7</accession>
<dbReference type="PANTHER" id="PTHR37542">
    <property type="entry name" value="HELO DOMAIN-CONTAINING PROTEIN-RELATED"/>
    <property type="match status" value="1"/>
</dbReference>
<feature type="compositionally biased region" description="Polar residues" evidence="1">
    <location>
        <begin position="687"/>
        <end position="697"/>
    </location>
</feature>
<comment type="caution">
    <text evidence="2">The sequence shown here is derived from an EMBL/GenBank/DDBJ whole genome shotgun (WGS) entry which is preliminary data.</text>
</comment>
<reference evidence="2 3" key="1">
    <citation type="submission" date="2024-02" db="EMBL/GenBank/DDBJ databases">
        <title>Discinaceae phylogenomics.</title>
        <authorList>
            <person name="Dirks A.C."/>
            <person name="James T.Y."/>
        </authorList>
    </citation>
    <scope>NUCLEOTIDE SEQUENCE [LARGE SCALE GENOMIC DNA]</scope>
    <source>
        <strain evidence="2 3">ACD0624</strain>
    </source>
</reference>
<dbReference type="SUPFAM" id="SSF56112">
    <property type="entry name" value="Protein kinase-like (PK-like)"/>
    <property type="match status" value="1"/>
</dbReference>
<feature type="compositionally biased region" description="Acidic residues" evidence="1">
    <location>
        <begin position="668"/>
        <end position="683"/>
    </location>
</feature>
<dbReference type="InterPro" id="IPR011009">
    <property type="entry name" value="Kinase-like_dom_sf"/>
</dbReference>
<sequence length="1008" mass="111102">MSYEYGLIDPNNLVHQGWVDPGIRVYSQHGSNGSPEKGLISVEIVICNGAETPKQAMDSQYALDLQTRLQLPKPAEFRVLPLAGYLENIQMRQVEILYQTPEWASPPYAPTSLFRIAADGLLPASVSTRISIARKLACAVLHFHASDWIHGDIIDRNVIFFTTRASSPGSSLGSPNLLEPFFCNFALRPVRDISGRDTSRVKEESQRARGHDVYQLAWVILKLVLGADVVRQLRIFEFSLPSSMPGFETIIINSAARFMKQMEAVNLFKDAVMSCISGVAALEGIIEQDEGFGTLTGFYWRVMRPLDHCLSLLKTPVVKQEAIGREKTEPKGVFVNIMQNNSLQTDPGHSVQILPKRSSSIGTLSFENPYTSSISQLGGQAGEEFPGASSRKTLYSQATPRPPGASPVRSTTAGSSKQVPKTPIEFLEEISIPLPVDSSSETEEKSFKGATPKMKAETPKMKAEIPKMKVETDLHEKRKVYPVQATASTIKLWQETLLPNLERILEHHLPKKESASIDLLGIGTSRENSRPTIVITCQSVRQLKGHLRKQFIYDESAFDLKIRKGEVRRSTGRRAREVRNLRSTRRSTGSFIQDCPNRAYQQCPLSGASIGACLDGRPLPPGTYGGLILVDGQPYGMTVHHLLDPESEEDEEVETDGDDSYTSHILEDEEGEYQDDSEGFDPEDSSHPTMSPSNSDVDSMPVYWDDSDDEDESLDDQADAKEFDSTCHPLVIGDIGEAAVDTGEIVGDVGDIPGFPMNHNQDIIITQPAQYDVPNQESFESGQSIRTYRLGTILASSGIRRVRIGSEKHEMDWALVQIEQQRLVARNIIKGGGKYMRRAGQPDLEPCAIVPMTELSELRVHATGRTSGLQGGMISQAMSSVRLHGRETFSKSWHVVGNLGIPGDSGAWVVDNDNGRICGHVLARCSIRRISYIVPMELLLEDIKGTLGAKCVRLPSVATEVDQLMGEALADYEIPDNVPNTYRGMELLRFPGPDASPGGNDDITPLAY</sequence>
<dbReference type="EMBL" id="JBBBZM010000154">
    <property type="protein sequence ID" value="KAL0632726.1"/>
    <property type="molecule type" value="Genomic_DNA"/>
</dbReference>
<proteinExistence type="predicted"/>
<protein>
    <recommendedName>
        <fullName evidence="4">Protein kinase domain-containing protein</fullName>
    </recommendedName>
</protein>
<evidence type="ECO:0000313" key="2">
    <source>
        <dbReference type="EMBL" id="KAL0632726.1"/>
    </source>
</evidence>
<dbReference type="Proteomes" id="UP001447188">
    <property type="component" value="Unassembled WGS sequence"/>
</dbReference>